<dbReference type="PROSITE" id="PS50109">
    <property type="entry name" value="HIS_KIN"/>
    <property type="match status" value="1"/>
</dbReference>
<keyword evidence="8" id="KW-0902">Two-component regulatory system</keyword>
<dbReference type="PANTHER" id="PTHR43065:SF10">
    <property type="entry name" value="PEROXIDE STRESS-ACTIVATED HISTIDINE KINASE MAK3"/>
    <property type="match status" value="1"/>
</dbReference>
<comment type="catalytic activity">
    <reaction evidence="1">
        <text>ATP + protein L-histidine = ADP + protein N-phospho-L-histidine.</text>
        <dbReference type="EC" id="2.7.13.3"/>
    </reaction>
</comment>
<name>A0A239KUT0_9BACT</name>
<dbReference type="AlphaFoldDB" id="A0A239KUT0"/>
<evidence type="ECO:0000256" key="1">
    <source>
        <dbReference type="ARBA" id="ARBA00000085"/>
    </source>
</evidence>
<dbReference type="PROSITE" id="PS50110">
    <property type="entry name" value="RESPONSE_REGULATORY"/>
    <property type="match status" value="1"/>
</dbReference>
<dbReference type="EMBL" id="FZOU01000005">
    <property type="protein sequence ID" value="SNT20994.1"/>
    <property type="molecule type" value="Genomic_DNA"/>
</dbReference>
<dbReference type="GO" id="GO:0005524">
    <property type="term" value="F:ATP binding"/>
    <property type="evidence" value="ECO:0007669"/>
    <property type="project" value="UniProtKB-KW"/>
</dbReference>
<keyword evidence="7" id="KW-0067">ATP-binding</keyword>
<dbReference type="GO" id="GO:0000155">
    <property type="term" value="F:phosphorelay sensor kinase activity"/>
    <property type="evidence" value="ECO:0007669"/>
    <property type="project" value="InterPro"/>
</dbReference>
<dbReference type="SMART" id="SM00448">
    <property type="entry name" value="REC"/>
    <property type="match status" value="1"/>
</dbReference>
<proteinExistence type="predicted"/>
<evidence type="ECO:0000256" key="4">
    <source>
        <dbReference type="ARBA" id="ARBA00022679"/>
    </source>
</evidence>
<dbReference type="SUPFAM" id="SSF47384">
    <property type="entry name" value="Homodimeric domain of signal transducing histidine kinase"/>
    <property type="match status" value="1"/>
</dbReference>
<dbReference type="SUPFAM" id="SSF55781">
    <property type="entry name" value="GAF domain-like"/>
    <property type="match status" value="1"/>
</dbReference>
<dbReference type="Gene3D" id="3.30.450.40">
    <property type="match status" value="1"/>
</dbReference>
<dbReference type="Gene3D" id="3.30.565.10">
    <property type="entry name" value="Histidine kinase-like ATPase, C-terminal domain"/>
    <property type="match status" value="1"/>
</dbReference>
<feature type="modified residue" description="4-aspartylphosphate" evidence="9">
    <location>
        <position position="60"/>
    </location>
</feature>
<evidence type="ECO:0000313" key="13">
    <source>
        <dbReference type="Proteomes" id="UP000198356"/>
    </source>
</evidence>
<dbReference type="InterPro" id="IPR029016">
    <property type="entry name" value="GAF-like_dom_sf"/>
</dbReference>
<dbReference type="InterPro" id="IPR001789">
    <property type="entry name" value="Sig_transdc_resp-reg_receiver"/>
</dbReference>
<feature type="domain" description="Histidine kinase" evidence="10">
    <location>
        <begin position="297"/>
        <end position="516"/>
    </location>
</feature>
<dbReference type="OrthoDB" id="9810730at2"/>
<keyword evidence="3 9" id="KW-0597">Phosphoprotein</keyword>
<dbReference type="SUPFAM" id="SSF52172">
    <property type="entry name" value="CheY-like"/>
    <property type="match status" value="1"/>
</dbReference>
<dbReference type="SUPFAM" id="SSF55874">
    <property type="entry name" value="ATPase domain of HSP90 chaperone/DNA topoisomerase II/histidine kinase"/>
    <property type="match status" value="1"/>
</dbReference>
<dbReference type="CDD" id="cd00082">
    <property type="entry name" value="HisKA"/>
    <property type="match status" value="1"/>
</dbReference>
<evidence type="ECO:0000259" key="11">
    <source>
        <dbReference type="PROSITE" id="PS50110"/>
    </source>
</evidence>
<dbReference type="Pfam" id="PF00072">
    <property type="entry name" value="Response_reg"/>
    <property type="match status" value="1"/>
</dbReference>
<dbReference type="InterPro" id="IPR005467">
    <property type="entry name" value="His_kinase_dom"/>
</dbReference>
<gene>
    <name evidence="12" type="ORF">SAMN05421770_105172</name>
</gene>
<dbReference type="InterPro" id="IPR003661">
    <property type="entry name" value="HisK_dim/P_dom"/>
</dbReference>
<keyword evidence="4" id="KW-0808">Transferase</keyword>
<dbReference type="EC" id="2.7.13.3" evidence="2"/>
<protein>
    <recommendedName>
        <fullName evidence="2">histidine kinase</fullName>
        <ecNumber evidence="2">2.7.13.3</ecNumber>
    </recommendedName>
</protein>
<dbReference type="InterPro" id="IPR003594">
    <property type="entry name" value="HATPase_dom"/>
</dbReference>
<reference evidence="12 13" key="1">
    <citation type="submission" date="2017-06" db="EMBL/GenBank/DDBJ databases">
        <authorList>
            <person name="Kim H.J."/>
            <person name="Triplett B.A."/>
        </authorList>
    </citation>
    <scope>NUCLEOTIDE SEQUENCE [LARGE SCALE GENOMIC DNA]</scope>
    <source>
        <strain evidence="12 13">DSM 18704</strain>
    </source>
</reference>
<evidence type="ECO:0000256" key="3">
    <source>
        <dbReference type="ARBA" id="ARBA00022553"/>
    </source>
</evidence>
<dbReference type="Gene3D" id="1.10.287.130">
    <property type="match status" value="1"/>
</dbReference>
<keyword evidence="13" id="KW-1185">Reference proteome</keyword>
<evidence type="ECO:0000256" key="6">
    <source>
        <dbReference type="ARBA" id="ARBA00022777"/>
    </source>
</evidence>
<organism evidence="12 13">
    <name type="scientific">Granulicella rosea</name>
    <dbReference type="NCBI Taxonomy" id="474952"/>
    <lineage>
        <taxon>Bacteria</taxon>
        <taxon>Pseudomonadati</taxon>
        <taxon>Acidobacteriota</taxon>
        <taxon>Terriglobia</taxon>
        <taxon>Terriglobales</taxon>
        <taxon>Acidobacteriaceae</taxon>
        <taxon>Granulicella</taxon>
    </lineage>
</organism>
<evidence type="ECO:0000256" key="2">
    <source>
        <dbReference type="ARBA" id="ARBA00012438"/>
    </source>
</evidence>
<evidence type="ECO:0000256" key="5">
    <source>
        <dbReference type="ARBA" id="ARBA00022741"/>
    </source>
</evidence>
<accession>A0A239KUT0</accession>
<keyword evidence="5" id="KW-0547">Nucleotide-binding</keyword>
<dbReference type="PANTHER" id="PTHR43065">
    <property type="entry name" value="SENSOR HISTIDINE KINASE"/>
    <property type="match status" value="1"/>
</dbReference>
<dbReference type="SMART" id="SM00387">
    <property type="entry name" value="HATPase_c"/>
    <property type="match status" value="1"/>
</dbReference>
<dbReference type="SMART" id="SM00388">
    <property type="entry name" value="HisKA"/>
    <property type="match status" value="1"/>
</dbReference>
<keyword evidence="6 12" id="KW-0418">Kinase</keyword>
<dbReference type="PRINTS" id="PR00344">
    <property type="entry name" value="BCTRLSENSOR"/>
</dbReference>
<dbReference type="Pfam" id="PF02518">
    <property type="entry name" value="HATPase_c"/>
    <property type="match status" value="1"/>
</dbReference>
<evidence type="ECO:0000256" key="9">
    <source>
        <dbReference type="PROSITE-ProRule" id="PRU00169"/>
    </source>
</evidence>
<dbReference type="Gene3D" id="3.40.50.2300">
    <property type="match status" value="1"/>
</dbReference>
<dbReference type="InterPro" id="IPR004358">
    <property type="entry name" value="Sig_transdc_His_kin-like_C"/>
</dbReference>
<dbReference type="Proteomes" id="UP000198356">
    <property type="component" value="Unassembled WGS sequence"/>
</dbReference>
<evidence type="ECO:0000259" key="10">
    <source>
        <dbReference type="PROSITE" id="PS50109"/>
    </source>
</evidence>
<sequence length="518" mass="56453">MIQPRNRRILYVDDTEEQRYAMRRILESAGFTVIEAGTGTEALRALEAPGSDRIELVILDVKLPDMSGYDVCRRIKSAPATASMPVLQVSASFADPVLRASGFSGGADAYVAQPVHPSELLSLVNALMRTYDSEKTLRFQAQVSSRLVASLNYEETLRSIETVFQPLFADRCYVLLHGGAANEDLTAPADVDSSLPLPPELEPLAREVAETGVSRMIDSATLIVPLQVGRKRLGALVFQLLDARRVYLASNLSLAENLADRAALALQNASLYTAQQAAQKALVQSEKLAAAGRLSAAIAHEINNPLESITNLMYLIDTSPEITPTLKGYVQEALSELSRLTHIARQSLGFYRELTGPITFDLNESVESTLQIYLKRFQARHVEIERDYHPGKLEMIGVKGEIRQVISNLLVNAYDAMGGEGILRLETALLPPDANVPGAQPMVLLRATDNGSGIRPENLNRIFEPFFTTKEGTGTGLGLWVSENIVRKHGGAIRVVSHTEGPERGTSFEVTLPVGPAV</sequence>
<dbReference type="RefSeq" id="WP_089409246.1">
    <property type="nucleotide sequence ID" value="NZ_FZOU01000005.1"/>
</dbReference>
<dbReference type="InterPro" id="IPR036097">
    <property type="entry name" value="HisK_dim/P_sf"/>
</dbReference>
<evidence type="ECO:0000313" key="12">
    <source>
        <dbReference type="EMBL" id="SNT20994.1"/>
    </source>
</evidence>
<feature type="domain" description="Response regulatory" evidence="11">
    <location>
        <begin position="8"/>
        <end position="128"/>
    </location>
</feature>
<dbReference type="InterPro" id="IPR011006">
    <property type="entry name" value="CheY-like_superfamily"/>
</dbReference>
<dbReference type="InterPro" id="IPR036890">
    <property type="entry name" value="HATPase_C_sf"/>
</dbReference>
<evidence type="ECO:0000256" key="8">
    <source>
        <dbReference type="ARBA" id="ARBA00023012"/>
    </source>
</evidence>
<evidence type="ECO:0000256" key="7">
    <source>
        <dbReference type="ARBA" id="ARBA00022840"/>
    </source>
</evidence>